<dbReference type="EC" id="6.3.2.-" evidence="2"/>
<dbReference type="PANTHER" id="PTHR23132:SF14">
    <property type="entry name" value="ATP-GRASP DOMAIN-CONTAINING PROTEIN"/>
    <property type="match status" value="1"/>
</dbReference>
<comment type="caution">
    <text evidence="2">The sequence shown here is derived from an EMBL/GenBank/DDBJ whole genome shotgun (WGS) entry which is preliminary data.</text>
</comment>
<dbReference type="Gene3D" id="3.40.50.20">
    <property type="match status" value="1"/>
</dbReference>
<dbReference type="InterPro" id="IPR013815">
    <property type="entry name" value="ATP_grasp_subdomain_1"/>
</dbReference>
<dbReference type="PROSITE" id="PS50975">
    <property type="entry name" value="ATP_GRASP"/>
    <property type="match status" value="1"/>
</dbReference>
<keyword evidence="2" id="KW-0687">Ribonucleoprotein</keyword>
<keyword evidence="2" id="KW-0689">Ribosomal protein</keyword>
<dbReference type="InterPro" id="IPR011761">
    <property type="entry name" value="ATP-grasp"/>
</dbReference>
<dbReference type="EMBL" id="VSSQ01014517">
    <property type="protein sequence ID" value="MPM53821.1"/>
    <property type="molecule type" value="Genomic_DNA"/>
</dbReference>
<evidence type="ECO:0000313" key="2">
    <source>
        <dbReference type="EMBL" id="MPM53821.1"/>
    </source>
</evidence>
<feature type="domain" description="ATP-grasp" evidence="1">
    <location>
        <begin position="122"/>
        <end position="309"/>
    </location>
</feature>
<dbReference type="Pfam" id="PF02786">
    <property type="entry name" value="CPSase_L_D2"/>
    <property type="match status" value="1"/>
</dbReference>
<dbReference type="AlphaFoldDB" id="A0A645ANE8"/>
<dbReference type="GO" id="GO:0008716">
    <property type="term" value="F:D-alanine-D-alanine ligase activity"/>
    <property type="evidence" value="ECO:0007669"/>
    <property type="project" value="TreeGrafter"/>
</dbReference>
<dbReference type="GO" id="GO:0046872">
    <property type="term" value="F:metal ion binding"/>
    <property type="evidence" value="ECO:0007669"/>
    <property type="project" value="InterPro"/>
</dbReference>
<name>A0A645ANE8_9ZZZZ</name>
<dbReference type="PROSITE" id="PS00867">
    <property type="entry name" value="CPSASE_2"/>
    <property type="match status" value="1"/>
</dbReference>
<reference evidence="2" key="1">
    <citation type="submission" date="2019-08" db="EMBL/GenBank/DDBJ databases">
        <authorList>
            <person name="Kucharzyk K."/>
            <person name="Murdoch R.W."/>
            <person name="Higgins S."/>
            <person name="Loffler F."/>
        </authorList>
    </citation>
    <scope>NUCLEOTIDE SEQUENCE</scope>
</reference>
<gene>
    <name evidence="2" type="primary">rimK_5</name>
    <name evidence="2" type="ORF">SDC9_100590</name>
</gene>
<organism evidence="2">
    <name type="scientific">bioreactor metagenome</name>
    <dbReference type="NCBI Taxonomy" id="1076179"/>
    <lineage>
        <taxon>unclassified sequences</taxon>
        <taxon>metagenomes</taxon>
        <taxon>ecological metagenomes</taxon>
    </lineage>
</organism>
<dbReference type="GO" id="GO:0005840">
    <property type="term" value="C:ribosome"/>
    <property type="evidence" value="ECO:0007669"/>
    <property type="project" value="UniProtKB-KW"/>
</dbReference>
<protein>
    <submittedName>
        <fullName evidence="2">Ribosomal protein S6--L-glutamate ligase</fullName>
        <ecNumber evidence="2">6.3.2.-</ecNumber>
    </submittedName>
</protein>
<keyword evidence="2" id="KW-0436">Ligase</keyword>
<dbReference type="InterPro" id="IPR005479">
    <property type="entry name" value="CPAse_ATP-bd"/>
</dbReference>
<dbReference type="Gene3D" id="3.30.470.20">
    <property type="entry name" value="ATP-grasp fold, B domain"/>
    <property type="match status" value="1"/>
</dbReference>
<dbReference type="PANTHER" id="PTHR23132">
    <property type="entry name" value="D-ALANINE--D-ALANINE LIGASE"/>
    <property type="match status" value="1"/>
</dbReference>
<dbReference type="GO" id="GO:0005524">
    <property type="term" value="F:ATP binding"/>
    <property type="evidence" value="ECO:0007669"/>
    <property type="project" value="InterPro"/>
</dbReference>
<dbReference type="SUPFAM" id="SSF56059">
    <property type="entry name" value="Glutathione synthetase ATP-binding domain-like"/>
    <property type="match status" value="1"/>
</dbReference>
<sequence length="388" mass="44915">MEENRNVRVLLLEGFARQVMPLMEALHNLGCHLTTYNTSKLDMGYASRYPDKKLLSFWNREDENGSLEALIKVLKNDKYDVVIPLTDFSATLLSKNKEKLSKYAAMAVNDWDVFRMASDKQNTMIACMENNIPCPYTLRDVETIDDILKSEIKYPFVIKPRIGYGSIGFHCINNEQQLRKVFDNATKRHGKMLVQEYIPQTGIQYKAEVFIDRDGNVKSACVFDKTRWYPIDGGSTCCSATVERPDIVANSVKLLKTIGWKGYGDVDLIQDPRDGSVKVMEINPRITASVKVCMVAGVDFARQIVEYETGREVTEFKNYNVDCRLRYMHTDILWFLQSPNRFRSKPSWFNFERTTDQIFSIKDPWPWVTYSIQAATKLIPELRKRKRK</sequence>
<dbReference type="Gene3D" id="3.30.1490.20">
    <property type="entry name" value="ATP-grasp fold, A domain"/>
    <property type="match status" value="1"/>
</dbReference>
<evidence type="ECO:0000259" key="1">
    <source>
        <dbReference type="PROSITE" id="PS50975"/>
    </source>
</evidence>
<accession>A0A645ANE8</accession>
<proteinExistence type="predicted"/>